<dbReference type="OrthoDB" id="10614570at2759"/>
<feature type="region of interest" description="Disordered" evidence="1">
    <location>
        <begin position="15"/>
        <end position="49"/>
    </location>
</feature>
<sequence>MLVFTETPDAAWLQPRTRPRSRAGSVPAAPSPHTSVSCRAPEAGRSPGGYFLEENTSRRMFSKLEPPPAPPVACFRLWNRKSRSTLSSTVLPCDHQLYLESCCGDTSSPVYSFLTAVVNPSDKAEEGFPGENRVPGCSRGKGPDTELQPRCVILGVVQGATSSAHRSRCVSATPRLQRCNASVRKVGPEDSSAVFWDCDINPSYSQGSAPYLKKPHCRQSRLTPCFRSLCRALPGSENALSWWLGMPEFLSEPPCCWKFGVTQEVGLHQQSEHQAFHPVQVQRHGNQWTLPLVVESSGARRIWYLCRVARNLPTDTSTDLLQNVIAVGFLSPYEVKYRPTSGECFPFERGGSNCCVGGSAKLCDGSGLNTELHDERGPEDTFWGDWEEPVSDGSDSVEGVSDNVLDRRLFLVGVLLCGVVRELKGRKQFETLGVLWEMLHKGDKNSEREDAT</sequence>
<comment type="caution">
    <text evidence="2">The sequence shown here is derived from an EMBL/GenBank/DDBJ whole genome shotgun (WGS) entry which is preliminary data.</text>
</comment>
<gene>
    <name evidence="2" type="ORF">EYF80_019113</name>
</gene>
<reference evidence="2 3" key="1">
    <citation type="submission" date="2019-03" db="EMBL/GenBank/DDBJ databases">
        <title>First draft genome of Liparis tanakae, snailfish: a comprehensive survey of snailfish specific genes.</title>
        <authorList>
            <person name="Kim W."/>
            <person name="Song I."/>
            <person name="Jeong J.-H."/>
            <person name="Kim D."/>
            <person name="Kim S."/>
            <person name="Ryu S."/>
            <person name="Song J.Y."/>
            <person name="Lee S.K."/>
        </authorList>
    </citation>
    <scope>NUCLEOTIDE SEQUENCE [LARGE SCALE GENOMIC DNA]</scope>
    <source>
        <tissue evidence="2">Muscle</tissue>
    </source>
</reference>
<keyword evidence="3" id="KW-1185">Reference proteome</keyword>
<dbReference type="Proteomes" id="UP000314294">
    <property type="component" value="Unassembled WGS sequence"/>
</dbReference>
<proteinExistence type="predicted"/>
<dbReference type="AlphaFoldDB" id="A0A4Z2HXS7"/>
<dbReference type="EMBL" id="SRLO01000160">
    <property type="protein sequence ID" value="TNN70676.1"/>
    <property type="molecule type" value="Genomic_DNA"/>
</dbReference>
<protein>
    <submittedName>
        <fullName evidence="2">Uncharacterized protein</fullName>
    </submittedName>
</protein>
<evidence type="ECO:0000256" key="1">
    <source>
        <dbReference type="SAM" id="MobiDB-lite"/>
    </source>
</evidence>
<evidence type="ECO:0000313" key="3">
    <source>
        <dbReference type="Proteomes" id="UP000314294"/>
    </source>
</evidence>
<evidence type="ECO:0000313" key="2">
    <source>
        <dbReference type="EMBL" id="TNN70676.1"/>
    </source>
</evidence>
<name>A0A4Z2HXS7_9TELE</name>
<organism evidence="2 3">
    <name type="scientific">Liparis tanakae</name>
    <name type="common">Tanaka's snailfish</name>
    <dbReference type="NCBI Taxonomy" id="230148"/>
    <lineage>
        <taxon>Eukaryota</taxon>
        <taxon>Metazoa</taxon>
        <taxon>Chordata</taxon>
        <taxon>Craniata</taxon>
        <taxon>Vertebrata</taxon>
        <taxon>Euteleostomi</taxon>
        <taxon>Actinopterygii</taxon>
        <taxon>Neopterygii</taxon>
        <taxon>Teleostei</taxon>
        <taxon>Neoteleostei</taxon>
        <taxon>Acanthomorphata</taxon>
        <taxon>Eupercaria</taxon>
        <taxon>Perciformes</taxon>
        <taxon>Cottioidei</taxon>
        <taxon>Cottales</taxon>
        <taxon>Liparidae</taxon>
        <taxon>Liparis</taxon>
    </lineage>
</organism>
<accession>A0A4Z2HXS7</accession>